<reference evidence="1" key="1">
    <citation type="submission" date="2022-11" db="EMBL/GenBank/DDBJ databases">
        <authorList>
            <person name="Petersen C."/>
        </authorList>
    </citation>
    <scope>NUCLEOTIDE SEQUENCE</scope>
    <source>
        <strain evidence="1">IBT 16849</strain>
    </source>
</reference>
<name>A0A9W9MSI0_9EURO</name>
<sequence length="136" mass="15645">MMNPAGSPDELVYALSVQPDSPNVNWMTNESGSPDSFQRKPQYNYLRDSAALWNKELDTRLNRIGIHALDDPCIPPTDEEVEQIFQQVKGEFGIKDMGEPYRFLRSAVIRNHVKRTITCRGYIRVTYSEVLSPTFY</sequence>
<keyword evidence="2" id="KW-1185">Reference proteome</keyword>
<comment type="caution">
    <text evidence="1">The sequence shown here is derived from an EMBL/GenBank/DDBJ whole genome shotgun (WGS) entry which is preliminary data.</text>
</comment>
<dbReference type="EMBL" id="JAPQKP010000002">
    <property type="protein sequence ID" value="KAJ5206680.1"/>
    <property type="molecule type" value="Genomic_DNA"/>
</dbReference>
<reference evidence="1" key="2">
    <citation type="journal article" date="2023" name="IMA Fungus">
        <title>Comparative genomic study of the Penicillium genus elucidates a diverse pangenome and 15 lateral gene transfer events.</title>
        <authorList>
            <person name="Petersen C."/>
            <person name="Sorensen T."/>
            <person name="Nielsen M.R."/>
            <person name="Sondergaard T.E."/>
            <person name="Sorensen J.L."/>
            <person name="Fitzpatrick D.A."/>
            <person name="Frisvad J.C."/>
            <person name="Nielsen K.L."/>
        </authorList>
    </citation>
    <scope>NUCLEOTIDE SEQUENCE</scope>
    <source>
        <strain evidence="1">IBT 16849</strain>
    </source>
</reference>
<proteinExistence type="predicted"/>
<accession>A0A9W9MSI0</accession>
<dbReference type="AlphaFoldDB" id="A0A9W9MSI0"/>
<dbReference type="Proteomes" id="UP001150879">
    <property type="component" value="Unassembled WGS sequence"/>
</dbReference>
<evidence type="ECO:0000313" key="2">
    <source>
        <dbReference type="Proteomes" id="UP001150879"/>
    </source>
</evidence>
<dbReference type="OrthoDB" id="4363633at2759"/>
<protein>
    <submittedName>
        <fullName evidence="1">Uncharacterized protein</fullName>
    </submittedName>
</protein>
<evidence type="ECO:0000313" key="1">
    <source>
        <dbReference type="EMBL" id="KAJ5206680.1"/>
    </source>
</evidence>
<gene>
    <name evidence="1" type="ORF">N7472_003128</name>
</gene>
<organism evidence="1 2">
    <name type="scientific">Penicillium cf. griseofulvum</name>
    <dbReference type="NCBI Taxonomy" id="2972120"/>
    <lineage>
        <taxon>Eukaryota</taxon>
        <taxon>Fungi</taxon>
        <taxon>Dikarya</taxon>
        <taxon>Ascomycota</taxon>
        <taxon>Pezizomycotina</taxon>
        <taxon>Eurotiomycetes</taxon>
        <taxon>Eurotiomycetidae</taxon>
        <taxon>Eurotiales</taxon>
        <taxon>Aspergillaceae</taxon>
        <taxon>Penicillium</taxon>
    </lineage>
</organism>